<feature type="non-terminal residue" evidence="9">
    <location>
        <position position="169"/>
    </location>
</feature>
<reference evidence="9 10" key="1">
    <citation type="journal article" date="2018" name="Front. Plant Sci.">
        <title>Red Clover (Trifolium pratense) and Zigzag Clover (T. medium) - A Picture of Genomic Similarities and Differences.</title>
        <authorList>
            <person name="Dluhosova J."/>
            <person name="Istvanek J."/>
            <person name="Nedelnik J."/>
            <person name="Repkova J."/>
        </authorList>
    </citation>
    <scope>NUCLEOTIDE SEQUENCE [LARGE SCALE GENOMIC DNA]</scope>
    <source>
        <strain evidence="10">cv. 10/8</strain>
        <tissue evidence="9">Leaf</tissue>
    </source>
</reference>
<evidence type="ECO:0000313" key="10">
    <source>
        <dbReference type="Proteomes" id="UP000265520"/>
    </source>
</evidence>
<evidence type="ECO:0000313" key="9">
    <source>
        <dbReference type="EMBL" id="MCH97872.1"/>
    </source>
</evidence>
<evidence type="ECO:0000256" key="5">
    <source>
        <dbReference type="ARBA" id="ARBA00023242"/>
    </source>
</evidence>
<dbReference type="GO" id="GO:0034450">
    <property type="term" value="F:ubiquitin-ubiquitin ligase activity"/>
    <property type="evidence" value="ECO:0007669"/>
    <property type="project" value="InterPro"/>
</dbReference>
<dbReference type="EMBL" id="LXQA010036131">
    <property type="protein sequence ID" value="MCH97872.1"/>
    <property type="molecule type" value="Genomic_DNA"/>
</dbReference>
<keyword evidence="6" id="KW-0175">Coiled coil</keyword>
<dbReference type="GO" id="GO:0000151">
    <property type="term" value="C:ubiquitin ligase complex"/>
    <property type="evidence" value="ECO:0007669"/>
    <property type="project" value="InterPro"/>
</dbReference>
<evidence type="ECO:0000256" key="3">
    <source>
        <dbReference type="ARBA" id="ARBA00022679"/>
    </source>
</evidence>
<dbReference type="UniPathway" id="UPA00143"/>
<dbReference type="PANTHER" id="PTHR13931:SF2">
    <property type="entry name" value="UBIQUITIN CONJUGATION FACTOR E4 B"/>
    <property type="match status" value="1"/>
</dbReference>
<dbReference type="GO" id="GO:0005737">
    <property type="term" value="C:cytoplasm"/>
    <property type="evidence" value="ECO:0007669"/>
    <property type="project" value="TreeGrafter"/>
</dbReference>
<dbReference type="Pfam" id="PF10408">
    <property type="entry name" value="Ufd2P_core"/>
    <property type="match status" value="1"/>
</dbReference>
<dbReference type="GO" id="GO:0036503">
    <property type="term" value="P:ERAD pathway"/>
    <property type="evidence" value="ECO:0007669"/>
    <property type="project" value="InterPro"/>
</dbReference>
<evidence type="ECO:0000256" key="2">
    <source>
        <dbReference type="ARBA" id="ARBA00004906"/>
    </source>
</evidence>
<organism evidence="9 10">
    <name type="scientific">Trifolium medium</name>
    <dbReference type="NCBI Taxonomy" id="97028"/>
    <lineage>
        <taxon>Eukaryota</taxon>
        <taxon>Viridiplantae</taxon>
        <taxon>Streptophyta</taxon>
        <taxon>Embryophyta</taxon>
        <taxon>Tracheophyta</taxon>
        <taxon>Spermatophyta</taxon>
        <taxon>Magnoliopsida</taxon>
        <taxon>eudicotyledons</taxon>
        <taxon>Gunneridae</taxon>
        <taxon>Pentapetalae</taxon>
        <taxon>rosids</taxon>
        <taxon>fabids</taxon>
        <taxon>Fabales</taxon>
        <taxon>Fabaceae</taxon>
        <taxon>Papilionoideae</taxon>
        <taxon>50 kb inversion clade</taxon>
        <taxon>NPAAA clade</taxon>
        <taxon>Hologalegina</taxon>
        <taxon>IRL clade</taxon>
        <taxon>Trifolieae</taxon>
        <taxon>Trifolium</taxon>
    </lineage>
</organism>
<comment type="pathway">
    <text evidence="2">Protein modification; protein ubiquitination.</text>
</comment>
<dbReference type="InterPro" id="IPR019474">
    <property type="entry name" value="Ub_conjug_fac_E4_core"/>
</dbReference>
<dbReference type="GO" id="GO:0005634">
    <property type="term" value="C:nucleus"/>
    <property type="evidence" value="ECO:0007669"/>
    <property type="project" value="UniProtKB-SubCell"/>
</dbReference>
<keyword evidence="5" id="KW-0539">Nucleus</keyword>
<feature type="compositionally biased region" description="Low complexity" evidence="7">
    <location>
        <begin position="73"/>
        <end position="84"/>
    </location>
</feature>
<feature type="region of interest" description="Disordered" evidence="7">
    <location>
        <begin position="50"/>
        <end position="84"/>
    </location>
</feature>
<dbReference type="PANTHER" id="PTHR13931">
    <property type="entry name" value="UBIQUITINATION FACTOR E4"/>
    <property type="match status" value="1"/>
</dbReference>
<keyword evidence="3" id="KW-0808">Transferase</keyword>
<dbReference type="GO" id="GO:0006511">
    <property type="term" value="P:ubiquitin-dependent protein catabolic process"/>
    <property type="evidence" value="ECO:0007669"/>
    <property type="project" value="InterPro"/>
</dbReference>
<evidence type="ECO:0000256" key="7">
    <source>
        <dbReference type="SAM" id="MobiDB-lite"/>
    </source>
</evidence>
<evidence type="ECO:0000256" key="4">
    <source>
        <dbReference type="ARBA" id="ARBA00022786"/>
    </source>
</evidence>
<name>A0A392NDR8_9FABA</name>
<comment type="caution">
    <text evidence="9">The sequence shown here is derived from an EMBL/GenBank/DDBJ whole genome shotgun (WGS) entry which is preliminary data.</text>
</comment>
<feature type="domain" description="Ubiquitin conjugation factor E4 core" evidence="8">
    <location>
        <begin position="1"/>
        <end position="168"/>
    </location>
</feature>
<accession>A0A392NDR8</accession>
<comment type="subcellular location">
    <subcellularLocation>
        <location evidence="1">Nucleus</location>
    </subcellularLocation>
</comment>
<dbReference type="AlphaFoldDB" id="A0A392NDR8"/>
<protein>
    <submittedName>
        <fullName evidence="9">Putative ubiquitin conjugation factor E4-like</fullName>
    </submittedName>
</protein>
<sequence>MLRLCEPFLDANLTKRDKIDAKYVHHSNRLKLSGLTALHASSEEVTEWLDSKNPAKAGEMNQCNDGEKRLKQSQEASSSGSNNASAKYSFICECFFMTARVLNLGLLKAFSDFKHLVQDISRSEDTLATLKNMQGQSPSPQLELDITRLEKELELYSQEKLCYEAQILR</sequence>
<dbReference type="Proteomes" id="UP000265520">
    <property type="component" value="Unassembled WGS sequence"/>
</dbReference>
<dbReference type="InterPro" id="IPR045132">
    <property type="entry name" value="UBE4"/>
</dbReference>
<evidence type="ECO:0000259" key="8">
    <source>
        <dbReference type="Pfam" id="PF10408"/>
    </source>
</evidence>
<keyword evidence="4" id="KW-0833">Ubl conjugation pathway</keyword>
<evidence type="ECO:0000256" key="6">
    <source>
        <dbReference type="SAM" id="Coils"/>
    </source>
</evidence>
<keyword evidence="10" id="KW-1185">Reference proteome</keyword>
<evidence type="ECO:0000256" key="1">
    <source>
        <dbReference type="ARBA" id="ARBA00004123"/>
    </source>
</evidence>
<feature type="coiled-coil region" evidence="6">
    <location>
        <begin position="139"/>
        <end position="166"/>
    </location>
</feature>
<proteinExistence type="predicted"/>
<dbReference type="GO" id="GO:0000209">
    <property type="term" value="P:protein polyubiquitination"/>
    <property type="evidence" value="ECO:0007669"/>
    <property type="project" value="TreeGrafter"/>
</dbReference>